<keyword evidence="9" id="KW-0472">Membrane</keyword>
<keyword evidence="12" id="KW-1185">Reference proteome</keyword>
<dbReference type="CDD" id="cd00082">
    <property type="entry name" value="HisKA"/>
    <property type="match status" value="1"/>
</dbReference>
<dbReference type="EMBL" id="JAKJSC010000001">
    <property type="protein sequence ID" value="MDE5416951.1"/>
    <property type="molecule type" value="Genomic_DNA"/>
</dbReference>
<gene>
    <name evidence="11" type="ORF">L3049_02945</name>
</gene>
<evidence type="ECO:0000313" key="11">
    <source>
        <dbReference type="EMBL" id="MDE5416951.1"/>
    </source>
</evidence>
<dbReference type="PROSITE" id="PS50005">
    <property type="entry name" value="TPR"/>
    <property type="match status" value="4"/>
</dbReference>
<keyword evidence="8" id="KW-0175">Coiled coil</keyword>
<dbReference type="SMART" id="SM00387">
    <property type="entry name" value="HATPase_c"/>
    <property type="match status" value="1"/>
</dbReference>
<dbReference type="Pfam" id="PF13424">
    <property type="entry name" value="TPR_12"/>
    <property type="match status" value="1"/>
</dbReference>
<dbReference type="Gene3D" id="3.30.565.10">
    <property type="entry name" value="Histidine kinase-like ATPase, C-terminal domain"/>
    <property type="match status" value="1"/>
</dbReference>
<evidence type="ECO:0000256" key="5">
    <source>
        <dbReference type="ARBA" id="ARBA00022777"/>
    </source>
</evidence>
<feature type="repeat" description="TPR" evidence="7">
    <location>
        <begin position="278"/>
        <end position="311"/>
    </location>
</feature>
<evidence type="ECO:0000256" key="2">
    <source>
        <dbReference type="ARBA" id="ARBA00012438"/>
    </source>
</evidence>
<dbReference type="SUPFAM" id="SSF47384">
    <property type="entry name" value="Homodimeric domain of signal transducing histidine kinase"/>
    <property type="match status" value="1"/>
</dbReference>
<evidence type="ECO:0000256" key="6">
    <source>
        <dbReference type="ARBA" id="ARBA00023012"/>
    </source>
</evidence>
<dbReference type="InterPro" id="IPR004358">
    <property type="entry name" value="Sig_transdc_His_kin-like_C"/>
</dbReference>
<dbReference type="RefSeq" id="WP_275108289.1">
    <property type="nucleotide sequence ID" value="NZ_JAKJSC010000001.1"/>
</dbReference>
<comment type="caution">
    <text evidence="11">The sequence shown here is derived from an EMBL/GenBank/DDBJ whole genome shotgun (WGS) entry which is preliminary data.</text>
</comment>
<feature type="repeat" description="TPR" evidence="7">
    <location>
        <begin position="238"/>
        <end position="271"/>
    </location>
</feature>
<evidence type="ECO:0000256" key="4">
    <source>
        <dbReference type="ARBA" id="ARBA00022679"/>
    </source>
</evidence>
<feature type="coiled-coil region" evidence="8">
    <location>
        <begin position="393"/>
        <end position="420"/>
    </location>
</feature>
<evidence type="ECO:0000256" key="3">
    <source>
        <dbReference type="ARBA" id="ARBA00022553"/>
    </source>
</evidence>
<protein>
    <recommendedName>
        <fullName evidence="2">histidine kinase</fullName>
        <ecNumber evidence="2">2.7.13.3</ecNumber>
    </recommendedName>
</protein>
<keyword evidence="6" id="KW-0902">Two-component regulatory system</keyword>
<dbReference type="InterPro" id="IPR036890">
    <property type="entry name" value="HATPase_C_sf"/>
</dbReference>
<dbReference type="SUPFAM" id="SSF48452">
    <property type="entry name" value="TPR-like"/>
    <property type="match status" value="3"/>
</dbReference>
<dbReference type="SUPFAM" id="SSF55874">
    <property type="entry name" value="ATPase domain of HSP90 chaperone/DNA topoisomerase II/histidine kinase"/>
    <property type="match status" value="1"/>
</dbReference>
<organism evidence="11 12">
    <name type="scientific">Paralabilibaculum antarcticum</name>
    <dbReference type="NCBI Taxonomy" id="2912572"/>
    <lineage>
        <taxon>Bacteria</taxon>
        <taxon>Pseudomonadati</taxon>
        <taxon>Bacteroidota</taxon>
        <taxon>Bacteroidia</taxon>
        <taxon>Marinilabiliales</taxon>
        <taxon>Marinifilaceae</taxon>
        <taxon>Paralabilibaculum</taxon>
    </lineage>
</organism>
<accession>A0ABT5VND5</accession>
<sequence length="706" mass="80829">MRFLFTYILFSLFALSVLGQNKIDSLEQVLKTSKAEEKAYIYYQLSKELYYKDVLQVRYYSLKADSLSAIYDIDTTRVNALNNLTYVSLQTGTVRDALMYNQKALELAERKNLKKEKIKSIFFKGYYLYATGQPDSSLVYLEEAYKKAFIAKESKIKMQCLNTMAANYLNQGKYEKALSNFTKAYEIADSLQLKKMLPNISLNIGTTLLYNEDLEQAIGYFENVIEMSDSTDVNLAYASALNNLGSCYSRMADHKKALTYFEKALPPYQQINNKLQIAQLYANLGQSNYHLGRIEAAEPFLNKAIELNRTSRSTNQLIINLIILGNIQLQEKEYLHAKYSLFEAKELVDKYNINYNKVDLYLALSHYYESTNQYKKALDFKQKQLNYKDSIFNVDHQRQITELETKFQSKQKENENQILRKDLSLEKMRVKEQINIRNFLLALSLLIIILVVILLNRARIKKRTHKIIEKQKIELEKANNTKDKFFSIIAHDLKSPFSALLGFSELLATSYDDMDDKERKSFINDLHTASQSTYSLVENLLTWSRIQQGNLAMTKEKIDIFNIIANGILANQSTAKLKNIAINNNISSHDTIWVNKFSIETIIGNLVSNAIKFTPKKGSIDISTEEKNGMLIVSITDTGVGMTSEQVQNLFKIDKNISTTGTNNETGTGLGLILCKEFIEQNDGSIWVKSELGKGSIFSFSVPIYK</sequence>
<proteinExistence type="predicted"/>
<dbReference type="PANTHER" id="PTHR43711:SF31">
    <property type="entry name" value="HISTIDINE KINASE"/>
    <property type="match status" value="1"/>
</dbReference>
<dbReference type="InterPro" id="IPR036097">
    <property type="entry name" value="HisK_dim/P_sf"/>
</dbReference>
<keyword evidence="9" id="KW-0812">Transmembrane</keyword>
<dbReference type="SMART" id="SM00388">
    <property type="entry name" value="HisKA"/>
    <property type="match status" value="1"/>
</dbReference>
<dbReference type="InterPro" id="IPR003594">
    <property type="entry name" value="HATPase_dom"/>
</dbReference>
<feature type="repeat" description="TPR" evidence="7">
    <location>
        <begin position="158"/>
        <end position="191"/>
    </location>
</feature>
<keyword evidence="7" id="KW-0802">TPR repeat</keyword>
<dbReference type="PROSITE" id="PS50293">
    <property type="entry name" value="TPR_REGION"/>
    <property type="match status" value="1"/>
</dbReference>
<dbReference type="PANTHER" id="PTHR43711">
    <property type="entry name" value="TWO-COMPONENT HISTIDINE KINASE"/>
    <property type="match status" value="1"/>
</dbReference>
<comment type="catalytic activity">
    <reaction evidence="1">
        <text>ATP + protein L-histidine = ADP + protein N-phospho-L-histidine.</text>
        <dbReference type="EC" id="2.7.13.3"/>
    </reaction>
</comment>
<dbReference type="GO" id="GO:0016301">
    <property type="term" value="F:kinase activity"/>
    <property type="evidence" value="ECO:0007669"/>
    <property type="project" value="UniProtKB-KW"/>
</dbReference>
<dbReference type="Gene3D" id="1.25.40.10">
    <property type="entry name" value="Tetratricopeptide repeat domain"/>
    <property type="match status" value="2"/>
</dbReference>
<feature type="repeat" description="TPR" evidence="7">
    <location>
        <begin position="198"/>
        <end position="231"/>
    </location>
</feature>
<dbReference type="PRINTS" id="PR00344">
    <property type="entry name" value="BCTRLSENSOR"/>
</dbReference>
<dbReference type="Pfam" id="PF13181">
    <property type="entry name" value="TPR_8"/>
    <property type="match status" value="1"/>
</dbReference>
<dbReference type="Gene3D" id="1.10.287.130">
    <property type="match status" value="1"/>
</dbReference>
<keyword evidence="4" id="KW-0808">Transferase</keyword>
<dbReference type="InterPro" id="IPR003661">
    <property type="entry name" value="HisK_dim/P_dom"/>
</dbReference>
<dbReference type="PROSITE" id="PS50109">
    <property type="entry name" value="HIS_KIN"/>
    <property type="match status" value="1"/>
</dbReference>
<keyword evidence="9" id="KW-1133">Transmembrane helix</keyword>
<evidence type="ECO:0000256" key="7">
    <source>
        <dbReference type="PROSITE-ProRule" id="PRU00339"/>
    </source>
</evidence>
<feature type="domain" description="Histidine kinase" evidence="10">
    <location>
        <begin position="488"/>
        <end position="706"/>
    </location>
</feature>
<name>A0ABT5VND5_9BACT</name>
<dbReference type="InterPro" id="IPR005467">
    <property type="entry name" value="His_kinase_dom"/>
</dbReference>
<dbReference type="SMART" id="SM00028">
    <property type="entry name" value="TPR"/>
    <property type="match status" value="6"/>
</dbReference>
<evidence type="ECO:0000256" key="1">
    <source>
        <dbReference type="ARBA" id="ARBA00000085"/>
    </source>
</evidence>
<dbReference type="InterPro" id="IPR019734">
    <property type="entry name" value="TPR_rpt"/>
</dbReference>
<dbReference type="Pfam" id="PF00512">
    <property type="entry name" value="HisKA"/>
    <property type="match status" value="1"/>
</dbReference>
<keyword evidence="5 11" id="KW-0418">Kinase</keyword>
<feature type="transmembrane region" description="Helical" evidence="9">
    <location>
        <begin position="439"/>
        <end position="456"/>
    </location>
</feature>
<evidence type="ECO:0000313" key="12">
    <source>
        <dbReference type="Proteomes" id="UP001528920"/>
    </source>
</evidence>
<dbReference type="InterPro" id="IPR011990">
    <property type="entry name" value="TPR-like_helical_dom_sf"/>
</dbReference>
<evidence type="ECO:0000259" key="10">
    <source>
        <dbReference type="PROSITE" id="PS50109"/>
    </source>
</evidence>
<dbReference type="Pfam" id="PF02518">
    <property type="entry name" value="HATPase_c"/>
    <property type="match status" value="1"/>
</dbReference>
<keyword evidence="3" id="KW-0597">Phosphoprotein</keyword>
<reference evidence="11 12" key="1">
    <citation type="submission" date="2022-01" db="EMBL/GenBank/DDBJ databases">
        <title>Labilibaculum sp. nov, a marine bacterium isolated from Antarctica.</title>
        <authorList>
            <person name="Dai W."/>
        </authorList>
    </citation>
    <scope>NUCLEOTIDE SEQUENCE [LARGE SCALE GENOMIC DNA]</scope>
    <source>
        <strain evidence="11 12">DW002</strain>
    </source>
</reference>
<dbReference type="Proteomes" id="UP001528920">
    <property type="component" value="Unassembled WGS sequence"/>
</dbReference>
<evidence type="ECO:0000256" key="9">
    <source>
        <dbReference type="SAM" id="Phobius"/>
    </source>
</evidence>
<dbReference type="InterPro" id="IPR050736">
    <property type="entry name" value="Sensor_HK_Regulatory"/>
</dbReference>
<evidence type="ECO:0000256" key="8">
    <source>
        <dbReference type="SAM" id="Coils"/>
    </source>
</evidence>
<dbReference type="EC" id="2.7.13.3" evidence="2"/>